<sequence length="103" mass="10824">MVCAGWAVEGEKRSSFGGLPVDSRVRESVHMAEDHPVCRDSMRVAQQVQHVQGGGSTFEVDADGRVGGVVCLSRGRDDVSGVVVEVVVGAGDLDHPCCRLCAS</sequence>
<accession>A0A0N9I356</accession>
<organism evidence="1 2">
    <name type="scientific">Kibdelosporangium phytohabitans</name>
    <dbReference type="NCBI Taxonomy" id="860235"/>
    <lineage>
        <taxon>Bacteria</taxon>
        <taxon>Bacillati</taxon>
        <taxon>Actinomycetota</taxon>
        <taxon>Actinomycetes</taxon>
        <taxon>Pseudonocardiales</taxon>
        <taxon>Pseudonocardiaceae</taxon>
        <taxon>Kibdelosporangium</taxon>
    </lineage>
</organism>
<gene>
    <name evidence="1" type="ORF">AOZ06_27120</name>
</gene>
<evidence type="ECO:0000313" key="2">
    <source>
        <dbReference type="Proteomes" id="UP000063699"/>
    </source>
</evidence>
<name>A0A0N9I356_9PSEU</name>
<protein>
    <submittedName>
        <fullName evidence="1">Uncharacterized protein</fullName>
    </submittedName>
</protein>
<keyword evidence="2" id="KW-1185">Reference proteome</keyword>
<dbReference type="Proteomes" id="UP000063699">
    <property type="component" value="Chromosome"/>
</dbReference>
<proteinExistence type="predicted"/>
<dbReference type="AlphaFoldDB" id="A0A0N9I356"/>
<dbReference type="EMBL" id="CP012752">
    <property type="protein sequence ID" value="ALG10080.1"/>
    <property type="molecule type" value="Genomic_DNA"/>
</dbReference>
<evidence type="ECO:0000313" key="1">
    <source>
        <dbReference type="EMBL" id="ALG10080.1"/>
    </source>
</evidence>
<reference evidence="1 2" key="1">
    <citation type="submission" date="2015-07" db="EMBL/GenBank/DDBJ databases">
        <title>Genome sequencing of Kibdelosporangium phytohabitans.</title>
        <authorList>
            <person name="Qin S."/>
            <person name="Xing K."/>
        </authorList>
    </citation>
    <scope>NUCLEOTIDE SEQUENCE [LARGE SCALE GENOMIC DNA]</scope>
    <source>
        <strain evidence="1 2">KLBMP1111</strain>
    </source>
</reference>
<dbReference type="KEGG" id="kphy:AOZ06_27120"/>